<evidence type="ECO:0000256" key="4">
    <source>
        <dbReference type="ARBA" id="ARBA00022989"/>
    </source>
</evidence>
<feature type="transmembrane region" description="Helical" evidence="6">
    <location>
        <begin position="115"/>
        <end position="136"/>
    </location>
</feature>
<comment type="subcellular location">
    <subcellularLocation>
        <location evidence="1">Membrane</location>
        <topology evidence="1">Multi-pass membrane protein</topology>
    </subcellularLocation>
</comment>
<evidence type="ECO:0000256" key="2">
    <source>
        <dbReference type="ARBA" id="ARBA00022448"/>
    </source>
</evidence>
<evidence type="ECO:0000256" key="5">
    <source>
        <dbReference type="ARBA" id="ARBA00023136"/>
    </source>
</evidence>
<proteinExistence type="predicted"/>
<dbReference type="PANTHER" id="PTHR12778">
    <property type="entry name" value="SOLUTE CARRIER FAMILY 33 ACETYL-COA TRANSPORTER -RELATED"/>
    <property type="match status" value="1"/>
</dbReference>
<dbReference type="Pfam" id="PF13000">
    <property type="entry name" value="Acatn"/>
    <property type="match status" value="1"/>
</dbReference>
<feature type="transmembrane region" description="Helical" evidence="6">
    <location>
        <begin position="90"/>
        <end position="109"/>
    </location>
</feature>
<protein>
    <submittedName>
        <fullName evidence="7">MFS transporter permease</fullName>
    </submittedName>
</protein>
<evidence type="ECO:0000256" key="6">
    <source>
        <dbReference type="SAM" id="Phobius"/>
    </source>
</evidence>
<keyword evidence="2" id="KW-0813">Transport</keyword>
<dbReference type="AlphaFoldDB" id="A0A3E0U1M3"/>
<feature type="transmembrane region" description="Helical" evidence="6">
    <location>
        <begin position="409"/>
        <end position="429"/>
    </location>
</feature>
<dbReference type="InterPro" id="IPR004752">
    <property type="entry name" value="AmpG_permease/AT-1"/>
</dbReference>
<feature type="transmembrane region" description="Helical" evidence="6">
    <location>
        <begin position="268"/>
        <end position="287"/>
    </location>
</feature>
<dbReference type="GO" id="GO:0035348">
    <property type="term" value="P:acetyl-CoA transmembrane transport"/>
    <property type="evidence" value="ECO:0007669"/>
    <property type="project" value="InterPro"/>
</dbReference>
<dbReference type="RefSeq" id="WP_116014991.1">
    <property type="nucleotide sequence ID" value="NZ_QUOT01000001.1"/>
</dbReference>
<feature type="transmembrane region" description="Helical" evidence="6">
    <location>
        <begin position="380"/>
        <end position="402"/>
    </location>
</feature>
<feature type="transmembrane region" description="Helical" evidence="6">
    <location>
        <begin position="472"/>
        <end position="494"/>
    </location>
</feature>
<keyword evidence="4 6" id="KW-1133">Transmembrane helix</keyword>
<dbReference type="NCBIfam" id="TIGR00901">
    <property type="entry name" value="2A0125"/>
    <property type="match status" value="1"/>
</dbReference>
<dbReference type="GO" id="GO:0008521">
    <property type="term" value="F:acetyl-CoA transmembrane transporter activity"/>
    <property type="evidence" value="ECO:0007669"/>
    <property type="project" value="InterPro"/>
</dbReference>
<feature type="transmembrane region" description="Helical" evidence="6">
    <location>
        <begin position="157"/>
        <end position="179"/>
    </location>
</feature>
<gene>
    <name evidence="7" type="ORF">DXX94_07830</name>
</gene>
<evidence type="ECO:0000313" key="7">
    <source>
        <dbReference type="EMBL" id="REL30624.1"/>
    </source>
</evidence>
<sequence>MPTRSLLQSLRYFQDRRLLTVFFFGIASGFPWVMIGSAMTGWLKDEGLSRSSIGLFGLIFVAYSINFLWSPLADRIKIPLLTARLGLRRSWIFTTQLLICLFTLQLSSLDATSQLSMMALFGLCLAISGATQDIAIDAYRIDILNQASNNSNELMAAGSAMATAGWWTGYAGLGSIPFILASSPDWQWSEVFMVLAVMMAALSITALVVQEPTSQREQTLNQIQQAYLAVLPSYKSQSVGILLLLPLIMLTILYANIGYPLWPEFINVQYQFGITTFSVIAMIALFARQLTKLNRALNSRTDAVLATGLARSNDSISTLTAWLLATLVAPIQEFFQRNGVRLAFSILMFIFLFKLGEAYLGRMSIVFYREVGFSNEDIAYYSKLINWGTTIVFSLIGSVFTIRYGILKGLFIGGIAMSASNLLFSVVAVMGPVKWLFAMTVFVDGFTSAWGSVAFVALLSVLCNKSFTASQYALMASLGTFGRVMLGSYSGIFVDWLDGNWALFFVLTAMMVIPSLLFLYSIRKPLTALIEQNVSSQDKPNATQDKPKAK</sequence>
<dbReference type="EMBL" id="QUOT01000001">
    <property type="protein sequence ID" value="REL30624.1"/>
    <property type="molecule type" value="Genomic_DNA"/>
</dbReference>
<feature type="transmembrane region" description="Helical" evidence="6">
    <location>
        <begin position="21"/>
        <end position="42"/>
    </location>
</feature>
<keyword evidence="8" id="KW-1185">Reference proteome</keyword>
<feature type="transmembrane region" description="Helical" evidence="6">
    <location>
        <begin position="342"/>
        <end position="360"/>
    </location>
</feature>
<dbReference type="Gene3D" id="1.20.1250.20">
    <property type="entry name" value="MFS general substrate transporter like domains"/>
    <property type="match status" value="2"/>
</dbReference>
<feature type="transmembrane region" description="Helical" evidence="6">
    <location>
        <begin position="48"/>
        <end position="69"/>
    </location>
</feature>
<feature type="transmembrane region" description="Helical" evidence="6">
    <location>
        <begin position="435"/>
        <end position="460"/>
    </location>
</feature>
<dbReference type="InterPro" id="IPR036259">
    <property type="entry name" value="MFS_trans_sf"/>
</dbReference>
<dbReference type="InterPro" id="IPR024371">
    <property type="entry name" value="AcetylCoA_trans_1-like"/>
</dbReference>
<evidence type="ECO:0000313" key="8">
    <source>
        <dbReference type="Proteomes" id="UP000256899"/>
    </source>
</evidence>
<dbReference type="GO" id="GO:0016020">
    <property type="term" value="C:membrane"/>
    <property type="evidence" value="ECO:0007669"/>
    <property type="project" value="UniProtKB-SubCell"/>
</dbReference>
<feature type="transmembrane region" description="Helical" evidence="6">
    <location>
        <begin position="191"/>
        <end position="209"/>
    </location>
</feature>
<reference evidence="8" key="1">
    <citation type="submission" date="2018-08" db="EMBL/GenBank/DDBJ databases">
        <title>Thalassotalea euphylliae genome.</title>
        <authorList>
            <person name="Summers S."/>
            <person name="Rice S.A."/>
            <person name="Freckelton M.L."/>
            <person name="Nedved B.T."/>
            <person name="Hadfield M.G."/>
        </authorList>
    </citation>
    <scope>NUCLEOTIDE SEQUENCE [LARGE SCALE GENOMIC DNA]</scope>
    <source>
        <strain evidence="8">H3</strain>
    </source>
</reference>
<name>A0A3E0U1M3_9GAMM</name>
<dbReference type="PANTHER" id="PTHR12778:SF10">
    <property type="entry name" value="MAJOR FACILITATOR SUPERFAMILY DOMAIN-CONTAINING PROTEIN 3"/>
    <property type="match status" value="1"/>
</dbReference>
<evidence type="ECO:0000256" key="1">
    <source>
        <dbReference type="ARBA" id="ARBA00004141"/>
    </source>
</evidence>
<feature type="transmembrane region" description="Helical" evidence="6">
    <location>
        <begin position="241"/>
        <end position="262"/>
    </location>
</feature>
<organism evidence="7 8">
    <name type="scientific">Thalassotalea euphylliae</name>
    <dbReference type="NCBI Taxonomy" id="1655234"/>
    <lineage>
        <taxon>Bacteria</taxon>
        <taxon>Pseudomonadati</taxon>
        <taxon>Pseudomonadota</taxon>
        <taxon>Gammaproteobacteria</taxon>
        <taxon>Alteromonadales</taxon>
        <taxon>Colwelliaceae</taxon>
        <taxon>Thalassotalea</taxon>
    </lineage>
</organism>
<accession>A0A3E0U1M3</accession>
<feature type="transmembrane region" description="Helical" evidence="6">
    <location>
        <begin position="500"/>
        <end position="520"/>
    </location>
</feature>
<keyword evidence="3 6" id="KW-0812">Transmembrane</keyword>
<keyword evidence="5 6" id="KW-0472">Membrane</keyword>
<dbReference type="SUPFAM" id="SSF103473">
    <property type="entry name" value="MFS general substrate transporter"/>
    <property type="match status" value="1"/>
</dbReference>
<dbReference type="Proteomes" id="UP000256899">
    <property type="component" value="Unassembled WGS sequence"/>
</dbReference>
<comment type="caution">
    <text evidence="7">The sequence shown here is derived from an EMBL/GenBank/DDBJ whole genome shotgun (WGS) entry which is preliminary data.</text>
</comment>
<evidence type="ECO:0000256" key="3">
    <source>
        <dbReference type="ARBA" id="ARBA00022692"/>
    </source>
</evidence>